<name>A0ACD5BDA4_9PSEU</name>
<sequence length="57" mass="5622">MDIELNSDNALDLWVEDNATTVAADCCKGCAATTSSFSTAPSTAGSIASAGCASTTC</sequence>
<gene>
    <name evidence="1" type="ORF">LCL61_17695</name>
</gene>
<reference evidence="1" key="1">
    <citation type="submission" date="2023-10" db="EMBL/GenBank/DDBJ databases">
        <title>Whole genome sequencing of actinobacterial strain Amycolatopsis sp. (BCA-696) identifies the underlying plant growth-promoting genes.</title>
        <authorList>
            <person name="Gandham P."/>
            <person name="Vadla N."/>
            <person name="Saji A."/>
            <person name="Srinivas V."/>
            <person name="Ruperao P."/>
            <person name="Selvanayagam S."/>
            <person name="Saxena R.K."/>
            <person name="Rathore A."/>
            <person name="Gopalakrishnan S."/>
            <person name="Thakur V."/>
        </authorList>
    </citation>
    <scope>NUCLEOTIDE SEQUENCE</scope>
    <source>
        <strain evidence="1">BCA-696</strain>
    </source>
</reference>
<keyword evidence="2" id="KW-1185">Reference proteome</keyword>
<dbReference type="EMBL" id="CP150484">
    <property type="protein sequence ID" value="WYW17386.1"/>
    <property type="molecule type" value="Genomic_DNA"/>
</dbReference>
<dbReference type="Proteomes" id="UP001456344">
    <property type="component" value="Chromosome"/>
</dbReference>
<evidence type="ECO:0000313" key="1">
    <source>
        <dbReference type="EMBL" id="WYW17386.1"/>
    </source>
</evidence>
<evidence type="ECO:0000313" key="2">
    <source>
        <dbReference type="Proteomes" id="UP001456344"/>
    </source>
</evidence>
<accession>A0ACD5BDA4</accession>
<proteinExistence type="predicted"/>
<protein>
    <submittedName>
        <fullName evidence="1">Uncharacterized protein</fullName>
    </submittedName>
</protein>
<organism evidence="1 2">
    <name type="scientific">Amycolatopsis coloradensis</name>
    <dbReference type="NCBI Taxonomy" id="76021"/>
    <lineage>
        <taxon>Bacteria</taxon>
        <taxon>Bacillati</taxon>
        <taxon>Actinomycetota</taxon>
        <taxon>Actinomycetes</taxon>
        <taxon>Pseudonocardiales</taxon>
        <taxon>Pseudonocardiaceae</taxon>
        <taxon>Amycolatopsis</taxon>
    </lineage>
</organism>